<keyword evidence="12" id="KW-1185">Reference proteome</keyword>
<feature type="transmembrane region" description="Helical" evidence="9">
    <location>
        <begin position="218"/>
        <end position="237"/>
    </location>
</feature>
<feature type="transmembrane region" description="Helical" evidence="9">
    <location>
        <begin position="369"/>
        <end position="389"/>
    </location>
</feature>
<evidence type="ECO:0000256" key="4">
    <source>
        <dbReference type="ARBA" id="ARBA00022475"/>
    </source>
</evidence>
<comment type="similarity">
    <text evidence="2">Belongs to the major facilitator superfamily. Set transporter family.</text>
</comment>
<dbReference type="InterPro" id="IPR020846">
    <property type="entry name" value="MFS_dom"/>
</dbReference>
<keyword evidence="4" id="KW-1003">Cell membrane</keyword>
<evidence type="ECO:0000256" key="8">
    <source>
        <dbReference type="ARBA" id="ARBA00023136"/>
    </source>
</evidence>
<dbReference type="PANTHER" id="PTHR23535">
    <property type="entry name" value="SUGAR EFFLUX TRANSPORTER A-RELATED"/>
    <property type="match status" value="1"/>
</dbReference>
<evidence type="ECO:0000313" key="12">
    <source>
        <dbReference type="Proteomes" id="UP001149400"/>
    </source>
</evidence>
<keyword evidence="3" id="KW-0813">Transport</keyword>
<feature type="transmembrane region" description="Helical" evidence="9">
    <location>
        <begin position="139"/>
        <end position="156"/>
    </location>
</feature>
<comment type="subcellular location">
    <subcellularLocation>
        <location evidence="1">Cell membrane</location>
        <topology evidence="1">Multi-pass membrane protein</topology>
    </subcellularLocation>
</comment>
<organism evidence="11 12">
    <name type="scientific">Enterovibrio gelatinilyticus</name>
    <dbReference type="NCBI Taxonomy" id="2899819"/>
    <lineage>
        <taxon>Bacteria</taxon>
        <taxon>Pseudomonadati</taxon>
        <taxon>Pseudomonadota</taxon>
        <taxon>Gammaproteobacteria</taxon>
        <taxon>Vibrionales</taxon>
        <taxon>Vibrionaceae</taxon>
        <taxon>Enterovibrio</taxon>
    </lineage>
</organism>
<dbReference type="EMBL" id="JAJUBC010000004">
    <property type="protein sequence ID" value="MDD1792469.1"/>
    <property type="molecule type" value="Genomic_DNA"/>
</dbReference>
<dbReference type="RefSeq" id="WP_274163372.1">
    <property type="nucleotide sequence ID" value="NZ_JAJUBC010000004.1"/>
</dbReference>
<feature type="domain" description="Major facilitator superfamily (MFS) profile" evidence="10">
    <location>
        <begin position="13"/>
        <end position="395"/>
    </location>
</feature>
<evidence type="ECO:0000256" key="1">
    <source>
        <dbReference type="ARBA" id="ARBA00004651"/>
    </source>
</evidence>
<sequence length="407" mass="44191">MMKNYVSFLTKKAPLSYLLVSLFSGLSGGFFYPLLGIFVVDGLNASPLQMGVFLAVSIFSGVIVSQRIAKLSDLGWERRKIIMLSQSTFVVVMALFMVIRDFYLALAVMIFIASFTAAAMPQTFAVGREFADKNLGDKSTLFVSLMRAMLSLSWVIGPPLAFILYDAVGFNGAFMFAATTMVISVLIVWRMFPSNKVKDTVTNSVTEVRQSWRKVPGAPLYLIAVFMLFFANNMYVMSIPLYVTKELELAGSVAGQILGLAAFIEIPVMVLAGLWAAKVAPQRLMVLSAISASAFYGLLFNAEALWQIYALQLLNGFAIGISASLGMVVIQNKMPNQMGVATTLFNNAIMIASLASSVTVGVVAELHNYHSVFLVMLVAGTMAFGLLLVSARETRRPPCAVNMAAEA</sequence>
<evidence type="ECO:0000256" key="3">
    <source>
        <dbReference type="ARBA" id="ARBA00022448"/>
    </source>
</evidence>
<feature type="transmembrane region" description="Helical" evidence="9">
    <location>
        <begin position="105"/>
        <end position="127"/>
    </location>
</feature>
<evidence type="ECO:0000313" key="11">
    <source>
        <dbReference type="EMBL" id="MDD1792469.1"/>
    </source>
</evidence>
<keyword evidence="8 9" id="KW-0472">Membrane</keyword>
<dbReference type="PROSITE" id="PS50850">
    <property type="entry name" value="MFS"/>
    <property type="match status" value="1"/>
</dbReference>
<gene>
    <name evidence="11" type="ORF">LRP50_04920</name>
</gene>
<dbReference type="Gene3D" id="1.20.1250.20">
    <property type="entry name" value="MFS general substrate transporter like domains"/>
    <property type="match status" value="2"/>
</dbReference>
<feature type="transmembrane region" description="Helical" evidence="9">
    <location>
        <begin position="50"/>
        <end position="69"/>
    </location>
</feature>
<feature type="transmembrane region" description="Helical" evidence="9">
    <location>
        <begin position="342"/>
        <end position="363"/>
    </location>
</feature>
<evidence type="ECO:0000256" key="9">
    <source>
        <dbReference type="SAM" id="Phobius"/>
    </source>
</evidence>
<reference evidence="11" key="1">
    <citation type="submission" date="2021-12" db="EMBL/GenBank/DDBJ databases">
        <title>Enterovibrio ZSDZ35 sp. nov. and Enterovibrio ZSDZ42 sp. nov., isolated from coastal seawater in Qingdao.</title>
        <authorList>
            <person name="Zhang P."/>
        </authorList>
    </citation>
    <scope>NUCLEOTIDE SEQUENCE</scope>
    <source>
        <strain evidence="11">ZSDZ42</strain>
    </source>
</reference>
<accession>A0ABT5QWS8</accession>
<feature type="transmembrane region" description="Helical" evidence="9">
    <location>
        <begin position="308"/>
        <end position="330"/>
    </location>
</feature>
<keyword evidence="6 9" id="KW-0812">Transmembrane</keyword>
<dbReference type="SUPFAM" id="SSF103473">
    <property type="entry name" value="MFS general substrate transporter"/>
    <property type="match status" value="1"/>
</dbReference>
<dbReference type="InterPro" id="IPR011701">
    <property type="entry name" value="MFS"/>
</dbReference>
<dbReference type="Pfam" id="PF07690">
    <property type="entry name" value="MFS_1"/>
    <property type="match status" value="1"/>
</dbReference>
<keyword evidence="7 9" id="KW-1133">Transmembrane helix</keyword>
<dbReference type="CDD" id="cd17471">
    <property type="entry name" value="MFS_Set"/>
    <property type="match status" value="1"/>
</dbReference>
<name>A0ABT5QWS8_9GAMM</name>
<dbReference type="PANTHER" id="PTHR23535:SF2">
    <property type="entry name" value="SUGAR EFFLUX TRANSPORTER A-RELATED"/>
    <property type="match status" value="1"/>
</dbReference>
<evidence type="ECO:0000256" key="2">
    <source>
        <dbReference type="ARBA" id="ARBA00006523"/>
    </source>
</evidence>
<feature type="transmembrane region" description="Helical" evidence="9">
    <location>
        <begin position="15"/>
        <end position="38"/>
    </location>
</feature>
<protein>
    <submittedName>
        <fullName evidence="11">Sugar efflux transporter</fullName>
    </submittedName>
</protein>
<feature type="transmembrane region" description="Helical" evidence="9">
    <location>
        <begin position="168"/>
        <end position="189"/>
    </location>
</feature>
<proteinExistence type="inferred from homology"/>
<evidence type="ECO:0000259" key="10">
    <source>
        <dbReference type="PROSITE" id="PS50850"/>
    </source>
</evidence>
<evidence type="ECO:0000256" key="6">
    <source>
        <dbReference type="ARBA" id="ARBA00022692"/>
    </source>
</evidence>
<dbReference type="Proteomes" id="UP001149400">
    <property type="component" value="Unassembled WGS sequence"/>
</dbReference>
<comment type="caution">
    <text evidence="11">The sequence shown here is derived from an EMBL/GenBank/DDBJ whole genome shotgun (WGS) entry which is preliminary data.</text>
</comment>
<feature type="transmembrane region" description="Helical" evidence="9">
    <location>
        <begin position="284"/>
        <end position="302"/>
    </location>
</feature>
<feature type="transmembrane region" description="Helical" evidence="9">
    <location>
        <begin position="81"/>
        <end position="99"/>
    </location>
</feature>
<evidence type="ECO:0000256" key="7">
    <source>
        <dbReference type="ARBA" id="ARBA00022989"/>
    </source>
</evidence>
<keyword evidence="5" id="KW-0762">Sugar transport</keyword>
<evidence type="ECO:0000256" key="5">
    <source>
        <dbReference type="ARBA" id="ARBA00022597"/>
    </source>
</evidence>
<dbReference type="InterPro" id="IPR036259">
    <property type="entry name" value="MFS_trans_sf"/>
</dbReference>
<feature type="transmembrane region" description="Helical" evidence="9">
    <location>
        <begin position="257"/>
        <end position="277"/>
    </location>
</feature>